<feature type="region of interest" description="Disordered" evidence="1">
    <location>
        <begin position="257"/>
        <end position="276"/>
    </location>
</feature>
<dbReference type="Proteomes" id="UP001216907">
    <property type="component" value="Unassembled WGS sequence"/>
</dbReference>
<dbReference type="SUPFAM" id="SSF49503">
    <property type="entry name" value="Cupredoxins"/>
    <property type="match status" value="2"/>
</dbReference>
<dbReference type="Pfam" id="PF07731">
    <property type="entry name" value="Cu-oxidase_2"/>
    <property type="match status" value="1"/>
</dbReference>
<dbReference type="RefSeq" id="WP_277860737.1">
    <property type="nucleotide sequence ID" value="NZ_JARRAG010000002.1"/>
</dbReference>
<sequence length="832" mass="94297">MLDRRTFLRATTAVPGFALITRSEAGEEPTGPFSNPTRTFDPKDLDAIPNWAFSLPFHHIPTIRPCRIATFEALQADKFIIHESDPVPIGEVFHGIASEWWNSPRIWKAFFGCDPAKVGLAAWQDKQRCFGTFAHHKTGRPLKNWGEFPVKCYKVPIREAAVKLRPDGAAEARVYTYGDLLPGPLFRHRIGQPAVVRFENQLETEVSIHLHGGHSPSHSDGFPSFYVLQNKARDYFYPHILPLRPEEADQAPCELPLRDGTRKPGYDPKLGRGGGPGHVPDMAEAQSTMWYHDHAMDATGYNVSKGLASMCLCFSEPELWLIANNILPNDGEKSCFDPEEQGPGCDEELEDPDRPGHYLRGKEPFHNPYDIPMVLQDKIIDRETGQIAFDTQGHNGYLGTTMFVNGVPWPTLTVENRKYRFRILDGSNARIFRLRFLAEEDYIRARDGGMTSDEYDRCSKEFLQIGKDTWLWSEPLPQTSVVLAMAKRVDLVFDFTERGCTPLFRKDGDEVVPLPAAKGKPGGRVFYLVNTMPQNDGRGPKANLEVPEDPRMQALPFETDAFKLTELNKPIPLLRFCVEGDPLPIEKEAEVAVGVPLIRPRRRIDDADVRVVREFVFHRGKGFWMVNKRFYDPTISNASPVLGSAEEWVLRNGGGGWWHPIHIHLEGHQIVAYLKDFAADALKDAENATTLKPLSEMTDVTHAIHRTELIANHDTQILGPNTAVRIRMRFRTWPGPFVFHCHNLEHEDMRMMFNFEPVPDETYEPPTRLDPLHHDPDAAPTARTHGNDLTMNGYDKDKNPDGRMGELPWELYPVPITPVERGGEFLIPPRKK</sequence>
<dbReference type="Pfam" id="PF07732">
    <property type="entry name" value="Cu-oxidase_3"/>
    <property type="match status" value="1"/>
</dbReference>
<evidence type="ECO:0000259" key="3">
    <source>
        <dbReference type="Pfam" id="PF07732"/>
    </source>
</evidence>
<feature type="domain" description="Plastocyanin-like" evidence="2">
    <location>
        <begin position="622"/>
        <end position="758"/>
    </location>
</feature>
<proteinExistence type="predicted"/>
<dbReference type="PANTHER" id="PTHR48267">
    <property type="entry name" value="CUPREDOXIN SUPERFAMILY PROTEIN"/>
    <property type="match status" value="1"/>
</dbReference>
<dbReference type="InterPro" id="IPR011706">
    <property type="entry name" value="Cu-oxidase_C"/>
</dbReference>
<accession>A0ABT6F9Z0</accession>
<feature type="domain" description="Plastocyanin-like" evidence="3">
    <location>
        <begin position="163"/>
        <end position="224"/>
    </location>
</feature>
<dbReference type="InterPro" id="IPR008972">
    <property type="entry name" value="Cupredoxin"/>
</dbReference>
<evidence type="ECO:0000256" key="1">
    <source>
        <dbReference type="SAM" id="MobiDB-lite"/>
    </source>
</evidence>
<name>A0ABT6F9Z0_9BACT</name>
<dbReference type="InterPro" id="IPR011707">
    <property type="entry name" value="Cu-oxidase-like_N"/>
</dbReference>
<keyword evidence="5" id="KW-1185">Reference proteome</keyword>
<evidence type="ECO:0000259" key="2">
    <source>
        <dbReference type="Pfam" id="PF07731"/>
    </source>
</evidence>
<feature type="region of interest" description="Disordered" evidence="1">
    <location>
        <begin position="773"/>
        <end position="800"/>
    </location>
</feature>
<comment type="caution">
    <text evidence="4">The sequence shown here is derived from an EMBL/GenBank/DDBJ whole genome shotgun (WGS) entry which is preliminary data.</text>
</comment>
<dbReference type="InterPro" id="IPR045087">
    <property type="entry name" value="Cu-oxidase_fam"/>
</dbReference>
<gene>
    <name evidence="4" type="ORF">PZE19_11380</name>
</gene>
<dbReference type="EMBL" id="JARRAG010000002">
    <property type="protein sequence ID" value="MDG3004379.1"/>
    <property type="molecule type" value="Genomic_DNA"/>
</dbReference>
<dbReference type="Gene3D" id="2.60.40.420">
    <property type="entry name" value="Cupredoxins - blue copper proteins"/>
    <property type="match status" value="3"/>
</dbReference>
<evidence type="ECO:0000313" key="4">
    <source>
        <dbReference type="EMBL" id="MDG3004379.1"/>
    </source>
</evidence>
<reference evidence="4 5" key="1">
    <citation type="submission" date="2023-03" db="EMBL/GenBank/DDBJ databases">
        <title>Paludisphaera mucosa sp. nov. a novel planctomycete from northern fen.</title>
        <authorList>
            <person name="Ivanova A."/>
        </authorList>
    </citation>
    <scope>NUCLEOTIDE SEQUENCE [LARGE SCALE GENOMIC DNA]</scope>
    <source>
        <strain evidence="4 5">Pla2</strain>
    </source>
</reference>
<feature type="compositionally biased region" description="Basic and acidic residues" evidence="1">
    <location>
        <begin position="257"/>
        <end position="270"/>
    </location>
</feature>
<organism evidence="4 5">
    <name type="scientific">Paludisphaera mucosa</name>
    <dbReference type="NCBI Taxonomy" id="3030827"/>
    <lineage>
        <taxon>Bacteria</taxon>
        <taxon>Pseudomonadati</taxon>
        <taxon>Planctomycetota</taxon>
        <taxon>Planctomycetia</taxon>
        <taxon>Isosphaerales</taxon>
        <taxon>Isosphaeraceae</taxon>
        <taxon>Paludisphaera</taxon>
    </lineage>
</organism>
<protein>
    <submittedName>
        <fullName evidence="4">Multicopper oxidase domain-containing protein</fullName>
    </submittedName>
</protein>
<dbReference type="PANTHER" id="PTHR48267:SF1">
    <property type="entry name" value="BILIRUBIN OXIDASE"/>
    <property type="match status" value="1"/>
</dbReference>
<evidence type="ECO:0000313" key="5">
    <source>
        <dbReference type="Proteomes" id="UP001216907"/>
    </source>
</evidence>